<dbReference type="Proteomes" id="UP000708208">
    <property type="component" value="Unassembled WGS sequence"/>
</dbReference>
<evidence type="ECO:0000256" key="1">
    <source>
        <dbReference type="SAM" id="Coils"/>
    </source>
</evidence>
<reference evidence="2" key="1">
    <citation type="submission" date="2021-06" db="EMBL/GenBank/DDBJ databases">
        <authorList>
            <person name="Hodson N. C."/>
            <person name="Mongue J. A."/>
            <person name="Jaron S. K."/>
        </authorList>
    </citation>
    <scope>NUCLEOTIDE SEQUENCE</scope>
</reference>
<gene>
    <name evidence="2" type="ORF">AFUS01_LOCUS41458</name>
</gene>
<keyword evidence="1" id="KW-0175">Coiled coil</keyword>
<dbReference type="EMBL" id="CAJVCH010561783">
    <property type="protein sequence ID" value="CAG7831731.1"/>
    <property type="molecule type" value="Genomic_DNA"/>
</dbReference>
<feature type="coiled-coil region" evidence="1">
    <location>
        <begin position="7"/>
        <end position="48"/>
    </location>
</feature>
<keyword evidence="3" id="KW-1185">Reference proteome</keyword>
<proteinExistence type="predicted"/>
<sequence>MEIWQFVERQLAEKEVLAQNLTEAREEIKMLEAKVRQMEGQSDDLKTEVVNQSVVCTYVVIVFVLCLY</sequence>
<name>A0A8J2LGV0_9HEXA</name>
<protein>
    <submittedName>
        <fullName evidence="2">Uncharacterized protein</fullName>
    </submittedName>
</protein>
<organism evidence="2 3">
    <name type="scientific">Allacma fusca</name>
    <dbReference type="NCBI Taxonomy" id="39272"/>
    <lineage>
        <taxon>Eukaryota</taxon>
        <taxon>Metazoa</taxon>
        <taxon>Ecdysozoa</taxon>
        <taxon>Arthropoda</taxon>
        <taxon>Hexapoda</taxon>
        <taxon>Collembola</taxon>
        <taxon>Symphypleona</taxon>
        <taxon>Sminthuridae</taxon>
        <taxon>Allacma</taxon>
    </lineage>
</organism>
<evidence type="ECO:0000313" key="3">
    <source>
        <dbReference type="Proteomes" id="UP000708208"/>
    </source>
</evidence>
<accession>A0A8J2LGV0</accession>
<comment type="caution">
    <text evidence="2">The sequence shown here is derived from an EMBL/GenBank/DDBJ whole genome shotgun (WGS) entry which is preliminary data.</text>
</comment>
<dbReference type="AlphaFoldDB" id="A0A8J2LGV0"/>
<evidence type="ECO:0000313" key="2">
    <source>
        <dbReference type="EMBL" id="CAG7831731.1"/>
    </source>
</evidence>